<dbReference type="AlphaFoldDB" id="A0A7Y9ZIL0"/>
<sequence length="74" mass="7883">MSEIVLQVPRARLGVRDSIVRDSTARTLVAGPRLTVLRHFLAGLLAAGNEPAEELDTVAEIADMATELRSGSPT</sequence>
<evidence type="ECO:0000313" key="1">
    <source>
        <dbReference type="EMBL" id="NYI45063.1"/>
    </source>
</evidence>
<protein>
    <submittedName>
        <fullName evidence="1">Uncharacterized protein</fullName>
    </submittedName>
</protein>
<reference evidence="1 2" key="1">
    <citation type="submission" date="2020-07" db="EMBL/GenBank/DDBJ databases">
        <title>Sequencing the genomes of 1000 actinobacteria strains.</title>
        <authorList>
            <person name="Klenk H.-P."/>
        </authorList>
    </citation>
    <scope>NUCLEOTIDE SEQUENCE [LARGE SCALE GENOMIC DNA]</scope>
    <source>
        <strain evidence="1 2">DSM 15131</strain>
    </source>
</reference>
<gene>
    <name evidence="1" type="ORF">BJ993_002143</name>
</gene>
<accession>A0A7Y9ZIL0</accession>
<proteinExistence type="predicted"/>
<dbReference type="Proteomes" id="UP000562045">
    <property type="component" value="Unassembled WGS sequence"/>
</dbReference>
<dbReference type="EMBL" id="JACBZM010000001">
    <property type="protein sequence ID" value="NYI45063.1"/>
    <property type="molecule type" value="Genomic_DNA"/>
</dbReference>
<name>A0A7Y9ZIL0_9ACTN</name>
<evidence type="ECO:0000313" key="2">
    <source>
        <dbReference type="Proteomes" id="UP000562045"/>
    </source>
</evidence>
<dbReference type="RefSeq" id="WP_179648770.1">
    <property type="nucleotide sequence ID" value="NZ_JACBZM010000001.1"/>
</dbReference>
<organism evidence="1 2">
    <name type="scientific">Nocardioides aromaticivorans</name>
    <dbReference type="NCBI Taxonomy" id="200618"/>
    <lineage>
        <taxon>Bacteria</taxon>
        <taxon>Bacillati</taxon>
        <taxon>Actinomycetota</taxon>
        <taxon>Actinomycetes</taxon>
        <taxon>Propionibacteriales</taxon>
        <taxon>Nocardioidaceae</taxon>
        <taxon>Nocardioides</taxon>
    </lineage>
</organism>
<comment type="caution">
    <text evidence="1">The sequence shown here is derived from an EMBL/GenBank/DDBJ whole genome shotgun (WGS) entry which is preliminary data.</text>
</comment>